<evidence type="ECO:0000313" key="1">
    <source>
        <dbReference type="EMBL" id="QTH64329.1"/>
    </source>
</evidence>
<accession>A0A975DCQ6</accession>
<dbReference type="RefSeq" id="WP_208832384.1">
    <property type="nucleotide sequence ID" value="NZ_CP072110.1"/>
</dbReference>
<gene>
    <name evidence="1" type="ORF">J1N51_02255</name>
</gene>
<proteinExistence type="predicted"/>
<keyword evidence="2" id="KW-1185">Reference proteome</keyword>
<name>A0A975DCQ6_9GAMM</name>
<protein>
    <submittedName>
        <fullName evidence="1">Uncharacterized protein</fullName>
    </submittedName>
</protein>
<sequence>MSDAAQNEQKVQVTIRVEPGSLGPDGLDHVEDFCRVAQCYFDKLYVGTLCWQVIPRYDKSLAEIEYCYLNRTLNEAQANKMLSLINKDIDSMDEETMQHIANLIDKFLGHQY</sequence>
<organism evidence="1 2">
    <name type="scientific">Psychrosphaera ytuae</name>
    <dbReference type="NCBI Taxonomy" id="2820710"/>
    <lineage>
        <taxon>Bacteria</taxon>
        <taxon>Pseudomonadati</taxon>
        <taxon>Pseudomonadota</taxon>
        <taxon>Gammaproteobacteria</taxon>
        <taxon>Alteromonadales</taxon>
        <taxon>Pseudoalteromonadaceae</taxon>
        <taxon>Psychrosphaera</taxon>
    </lineage>
</organism>
<dbReference type="EMBL" id="CP072110">
    <property type="protein sequence ID" value="QTH64329.1"/>
    <property type="molecule type" value="Genomic_DNA"/>
</dbReference>
<dbReference type="AlphaFoldDB" id="A0A975DCQ6"/>
<evidence type="ECO:0000313" key="2">
    <source>
        <dbReference type="Proteomes" id="UP000682739"/>
    </source>
</evidence>
<reference evidence="1" key="1">
    <citation type="submission" date="2021-03" db="EMBL/GenBank/DDBJ databases">
        <title>Description of Psychrosphaera ytuae sp. nov. isolated from deep sea sediment of South China Sea.</title>
        <authorList>
            <person name="Zhang J."/>
            <person name="Xu X.-D."/>
        </authorList>
    </citation>
    <scope>NUCLEOTIDE SEQUENCE</scope>
    <source>
        <strain evidence="1">MTZ26</strain>
    </source>
</reference>
<dbReference type="Proteomes" id="UP000682739">
    <property type="component" value="Chromosome"/>
</dbReference>
<dbReference type="KEGG" id="psym:J1N51_02255"/>